<feature type="transmembrane region" description="Helical" evidence="1">
    <location>
        <begin position="268"/>
        <end position="294"/>
    </location>
</feature>
<proteinExistence type="predicted"/>
<organism evidence="2 3">
    <name type="scientific">Schleiferilactobacillus harbinensis DSM 16991</name>
    <dbReference type="NCBI Taxonomy" id="1122147"/>
    <lineage>
        <taxon>Bacteria</taxon>
        <taxon>Bacillati</taxon>
        <taxon>Bacillota</taxon>
        <taxon>Bacilli</taxon>
        <taxon>Lactobacillales</taxon>
        <taxon>Lactobacillaceae</taxon>
        <taxon>Schleiferilactobacillus</taxon>
    </lineage>
</organism>
<keyword evidence="1" id="KW-0472">Membrane</keyword>
<sequence length="369" mass="41253">MHNLLFFSWLRIRRRLFWLMILGTALLISSAFFGITKWQLQEENTTVVRQLDRGSDSLGMALYNVPPKPAKVPPDQIVYWQIIEAKKVLLVAMHRASQAKTAGDEHAFLRQHIALLQAAQKLNHYQPGVAAAYMSLDAPTIAKELKQDKFLRSTGQTLITSTYSLAPRALITRLWQLLLCPPILIFLLVGLNWLWRDDFDTNAHQFLLIHVRHRRQVVSENIVSTVAATGVFGLVSTAVLWMLGALFGRNEAIRWLYPLSPQVSLGQQAISLALFTLPAIVCLAAIVQGSTLLLHHLSTRIAVLVIVAAGGTFLPLAPHWNPFNQLGQTLLAWQTPVNNWTAGILLGIAIVLMMLVSILLNHRNNRLAD</sequence>
<reference evidence="2 3" key="1">
    <citation type="journal article" date="2015" name="Genome Announc.">
        <title>Expanding the biotechnology potential of lactobacilli through comparative genomics of 213 strains and associated genera.</title>
        <authorList>
            <person name="Sun Z."/>
            <person name="Harris H.M."/>
            <person name="McCann A."/>
            <person name="Guo C."/>
            <person name="Argimon S."/>
            <person name="Zhang W."/>
            <person name="Yang X."/>
            <person name="Jeffery I.B."/>
            <person name="Cooney J.C."/>
            <person name="Kagawa T.F."/>
            <person name="Liu W."/>
            <person name="Song Y."/>
            <person name="Salvetti E."/>
            <person name="Wrobel A."/>
            <person name="Rasinkangas P."/>
            <person name="Parkhill J."/>
            <person name="Rea M.C."/>
            <person name="O'Sullivan O."/>
            <person name="Ritari J."/>
            <person name="Douillard F.P."/>
            <person name="Paul Ross R."/>
            <person name="Yang R."/>
            <person name="Briner A.E."/>
            <person name="Felis G.E."/>
            <person name="de Vos W.M."/>
            <person name="Barrangou R."/>
            <person name="Klaenhammer T.R."/>
            <person name="Caufield P.W."/>
            <person name="Cui Y."/>
            <person name="Zhang H."/>
            <person name="O'Toole P.W."/>
        </authorList>
    </citation>
    <scope>NUCLEOTIDE SEQUENCE [LARGE SCALE GENOMIC DNA]</scope>
    <source>
        <strain evidence="2 3">DSM 16991</strain>
    </source>
</reference>
<name>A0A0R1XNU9_9LACO</name>
<protein>
    <submittedName>
        <fullName evidence="2">Uncharacterized protein</fullName>
    </submittedName>
</protein>
<keyword evidence="1" id="KW-1133">Transmembrane helix</keyword>
<keyword evidence="1" id="KW-0812">Transmembrane</keyword>
<dbReference type="EMBL" id="AZFW01000032">
    <property type="protein sequence ID" value="KRM28323.1"/>
    <property type="molecule type" value="Genomic_DNA"/>
</dbReference>
<evidence type="ECO:0000313" key="3">
    <source>
        <dbReference type="Proteomes" id="UP000050949"/>
    </source>
</evidence>
<dbReference type="Proteomes" id="UP000050949">
    <property type="component" value="Unassembled WGS sequence"/>
</dbReference>
<feature type="transmembrane region" description="Helical" evidence="1">
    <location>
        <begin position="301"/>
        <end position="320"/>
    </location>
</feature>
<gene>
    <name evidence="2" type="ORF">FC91_GL001786</name>
</gene>
<dbReference type="PATRIC" id="fig|1122147.4.peg.1854"/>
<evidence type="ECO:0000313" key="2">
    <source>
        <dbReference type="EMBL" id="KRM28323.1"/>
    </source>
</evidence>
<feature type="transmembrane region" description="Helical" evidence="1">
    <location>
        <begin position="174"/>
        <end position="195"/>
    </location>
</feature>
<feature type="transmembrane region" description="Helical" evidence="1">
    <location>
        <begin position="222"/>
        <end position="248"/>
    </location>
</feature>
<feature type="transmembrane region" description="Helical" evidence="1">
    <location>
        <begin position="340"/>
        <end position="360"/>
    </location>
</feature>
<accession>A0A0R1XNU9</accession>
<dbReference type="OrthoDB" id="9813301at2"/>
<dbReference type="AlphaFoldDB" id="A0A0R1XNU9"/>
<dbReference type="RefSeq" id="WP_027827451.1">
    <property type="nucleotide sequence ID" value="NZ_AUEH01000001.1"/>
</dbReference>
<comment type="caution">
    <text evidence="2">The sequence shown here is derived from an EMBL/GenBank/DDBJ whole genome shotgun (WGS) entry which is preliminary data.</text>
</comment>
<evidence type="ECO:0000256" key="1">
    <source>
        <dbReference type="SAM" id="Phobius"/>
    </source>
</evidence>